<gene>
    <name evidence="2" type="ORF">BE221DRAFT_188618</name>
</gene>
<evidence type="ECO:0000256" key="1">
    <source>
        <dbReference type="SAM" id="MobiDB-lite"/>
    </source>
</evidence>
<evidence type="ECO:0000313" key="2">
    <source>
        <dbReference type="EMBL" id="OUS49350.1"/>
    </source>
</evidence>
<name>A0A1Y5IIG9_OSTTA</name>
<dbReference type="EMBL" id="KZ155771">
    <property type="protein sequence ID" value="OUS49350.1"/>
    <property type="molecule type" value="Genomic_DNA"/>
</dbReference>
<reference evidence="2" key="1">
    <citation type="submission" date="2017-04" db="EMBL/GenBank/DDBJ databases">
        <title>Population genomics of picophytoplankton unveils novel chromosome hypervariability.</title>
        <authorList>
            <consortium name="DOE Joint Genome Institute"/>
            <person name="Blanc-Mathieu R."/>
            <person name="Krasovec M."/>
            <person name="Hebrard M."/>
            <person name="Yau S."/>
            <person name="Desgranges E."/>
            <person name="Martin J."/>
            <person name="Schackwitz W."/>
            <person name="Kuo A."/>
            <person name="Salin G."/>
            <person name="Donnadieu C."/>
            <person name="Desdevises Y."/>
            <person name="Sanchez-Ferandin S."/>
            <person name="Moreau H."/>
            <person name="Rivals E."/>
            <person name="Grigoriev I.V."/>
            <person name="Grimsley N."/>
            <person name="Eyre-Walker A."/>
            <person name="Piganeau G."/>
        </authorList>
    </citation>
    <scope>NUCLEOTIDE SEQUENCE [LARGE SCALE GENOMIC DNA]</scope>
    <source>
        <strain evidence="2">RCC 1115</strain>
    </source>
</reference>
<protein>
    <submittedName>
        <fullName evidence="2">Uncharacterized protein</fullName>
    </submittedName>
</protein>
<feature type="region of interest" description="Disordered" evidence="1">
    <location>
        <begin position="144"/>
        <end position="163"/>
    </location>
</feature>
<dbReference type="AlphaFoldDB" id="A0A1Y5IIG9"/>
<dbReference type="Proteomes" id="UP000195557">
    <property type="component" value="Unassembled WGS sequence"/>
</dbReference>
<sequence>MSRRTKKPEKSSPLRGVNAACAKFIRTELIDGDISPEEGEREATARETFARDIARASTKISTLREKETFDDWEENIRVELEQAFDRWMELEGDSYEDVPRLDCAEFESSVDLDGLTNELFDIVGDEASIAMISMDKMTDLERKERETVELASPNQRRMNRRRSSVEFSAWLASITDLEPEIDSTRPLA</sequence>
<accession>A0A1Y5IIG9</accession>
<proteinExistence type="predicted"/>
<organism evidence="2">
    <name type="scientific">Ostreococcus tauri</name>
    <name type="common">Marine green alga</name>
    <dbReference type="NCBI Taxonomy" id="70448"/>
    <lineage>
        <taxon>Eukaryota</taxon>
        <taxon>Viridiplantae</taxon>
        <taxon>Chlorophyta</taxon>
        <taxon>Mamiellophyceae</taxon>
        <taxon>Mamiellales</taxon>
        <taxon>Bathycoccaceae</taxon>
        <taxon>Ostreococcus</taxon>
    </lineage>
</organism>